<gene>
    <name evidence="7" type="ORF">GCM10022261_26290</name>
</gene>
<evidence type="ECO:0000256" key="5">
    <source>
        <dbReference type="SAM" id="Phobius"/>
    </source>
</evidence>
<evidence type="ECO:0000313" key="7">
    <source>
        <dbReference type="EMBL" id="GAA4285098.1"/>
    </source>
</evidence>
<proteinExistence type="predicted"/>
<feature type="transmembrane region" description="Helical" evidence="5">
    <location>
        <begin position="212"/>
        <end position="233"/>
    </location>
</feature>
<dbReference type="InterPro" id="IPR036259">
    <property type="entry name" value="MFS_trans_sf"/>
</dbReference>
<dbReference type="CDD" id="cd17489">
    <property type="entry name" value="MFS_YfcJ_like"/>
    <property type="match status" value="1"/>
</dbReference>
<feature type="transmembrane region" description="Helical" evidence="5">
    <location>
        <begin position="163"/>
        <end position="184"/>
    </location>
</feature>
<feature type="transmembrane region" description="Helical" evidence="5">
    <location>
        <begin position="12"/>
        <end position="34"/>
    </location>
</feature>
<comment type="subcellular location">
    <subcellularLocation>
        <location evidence="1">Cell membrane</location>
        <topology evidence="1">Multi-pass membrane protein</topology>
    </subcellularLocation>
</comment>
<evidence type="ECO:0000313" key="8">
    <source>
        <dbReference type="Proteomes" id="UP001501586"/>
    </source>
</evidence>
<dbReference type="SUPFAM" id="SSF103473">
    <property type="entry name" value="MFS general substrate transporter"/>
    <property type="match status" value="1"/>
</dbReference>
<name>A0ABP8EMD3_9MICO</name>
<feature type="transmembrane region" description="Helical" evidence="5">
    <location>
        <begin position="102"/>
        <end position="123"/>
    </location>
</feature>
<reference evidence="8" key="1">
    <citation type="journal article" date="2019" name="Int. J. Syst. Evol. Microbiol.">
        <title>The Global Catalogue of Microorganisms (GCM) 10K type strain sequencing project: providing services to taxonomists for standard genome sequencing and annotation.</title>
        <authorList>
            <consortium name="The Broad Institute Genomics Platform"/>
            <consortium name="The Broad Institute Genome Sequencing Center for Infectious Disease"/>
            <person name="Wu L."/>
            <person name="Ma J."/>
        </authorList>
    </citation>
    <scope>NUCLEOTIDE SEQUENCE [LARGE SCALE GENOMIC DNA]</scope>
    <source>
        <strain evidence="8">JCM 17458</strain>
    </source>
</reference>
<evidence type="ECO:0000256" key="2">
    <source>
        <dbReference type="ARBA" id="ARBA00022692"/>
    </source>
</evidence>
<feature type="domain" description="Major facilitator superfamily (MFS) profile" evidence="6">
    <location>
        <begin position="10"/>
        <end position="388"/>
    </location>
</feature>
<feature type="transmembrane region" description="Helical" evidence="5">
    <location>
        <begin position="300"/>
        <end position="321"/>
    </location>
</feature>
<evidence type="ECO:0000256" key="4">
    <source>
        <dbReference type="ARBA" id="ARBA00023136"/>
    </source>
</evidence>
<evidence type="ECO:0000256" key="1">
    <source>
        <dbReference type="ARBA" id="ARBA00004651"/>
    </source>
</evidence>
<evidence type="ECO:0000259" key="6">
    <source>
        <dbReference type="PROSITE" id="PS50850"/>
    </source>
</evidence>
<keyword evidence="2 5" id="KW-0812">Transmembrane</keyword>
<dbReference type="PANTHER" id="PTHR23531">
    <property type="entry name" value="QUINOLENE RESISTANCE PROTEIN NORA"/>
    <property type="match status" value="1"/>
</dbReference>
<dbReference type="Gene3D" id="1.20.1250.20">
    <property type="entry name" value="MFS general substrate transporter like domains"/>
    <property type="match status" value="1"/>
</dbReference>
<organism evidence="7 8">
    <name type="scientific">Brevibacterium daeguense</name>
    <dbReference type="NCBI Taxonomy" id="909936"/>
    <lineage>
        <taxon>Bacteria</taxon>
        <taxon>Bacillati</taxon>
        <taxon>Actinomycetota</taxon>
        <taxon>Actinomycetes</taxon>
        <taxon>Micrococcales</taxon>
        <taxon>Brevibacteriaceae</taxon>
        <taxon>Brevibacterium</taxon>
    </lineage>
</organism>
<protein>
    <submittedName>
        <fullName evidence="7">MFS transporter</fullName>
    </submittedName>
</protein>
<dbReference type="Proteomes" id="UP001501586">
    <property type="component" value="Unassembled WGS sequence"/>
</dbReference>
<comment type="caution">
    <text evidence="7">The sequence shown here is derived from an EMBL/GenBank/DDBJ whole genome shotgun (WGS) entry which is preliminary data.</text>
</comment>
<keyword evidence="8" id="KW-1185">Reference proteome</keyword>
<dbReference type="InterPro" id="IPR011701">
    <property type="entry name" value="MFS"/>
</dbReference>
<dbReference type="InterPro" id="IPR020846">
    <property type="entry name" value="MFS_dom"/>
</dbReference>
<sequence>METSRLWTRDFVLAFGINLAMSLTFYLLMTSMAGYAIDRFGAGETVAGLASSAYIIGALIARIFAGKFLDFVGRKRMTLISLVVFVLAAIAYIPLADVWSVIAVRFIHGLAFGAGNTAVQASVQMLIPQTRRAEGTGYFGTSTSLATAVGPFLAVYLTQHFGYSAMFWASAAFSVFGLVLALFIRLPERTPSADEQAAKWQLKLSSIIDYRALRISSIMLLAGLAYANVLAFLTTWATELGVPEAASWFFILFAVVMLASRLFVGRIQDRRGDNVVMYPIFFLFALSFVIIALAESGWAIVLAAVPMGLGFGSLFPCTQAIAVNVTSRERIGLAISTFFIMLDLGTGLGPVLLGAIVPLVGLQGLYLTCAGLVVLAGAVYHGVHGRVQSRP</sequence>
<dbReference type="PANTHER" id="PTHR23531:SF1">
    <property type="entry name" value="QUINOLENE RESISTANCE PROTEIN NORA"/>
    <property type="match status" value="1"/>
</dbReference>
<feature type="transmembrane region" description="Helical" evidence="5">
    <location>
        <begin position="135"/>
        <end position="157"/>
    </location>
</feature>
<feature type="transmembrane region" description="Helical" evidence="5">
    <location>
        <begin position="46"/>
        <end position="65"/>
    </location>
</feature>
<feature type="transmembrane region" description="Helical" evidence="5">
    <location>
        <begin position="276"/>
        <end position="294"/>
    </location>
</feature>
<dbReference type="InterPro" id="IPR005829">
    <property type="entry name" value="Sugar_transporter_CS"/>
</dbReference>
<dbReference type="RefSeq" id="WP_236865883.1">
    <property type="nucleotide sequence ID" value="NZ_BAABAZ010000008.1"/>
</dbReference>
<feature type="transmembrane region" description="Helical" evidence="5">
    <location>
        <begin position="333"/>
        <end position="357"/>
    </location>
</feature>
<keyword evidence="3 5" id="KW-1133">Transmembrane helix</keyword>
<keyword evidence="4 5" id="KW-0472">Membrane</keyword>
<dbReference type="EMBL" id="BAABAZ010000008">
    <property type="protein sequence ID" value="GAA4285098.1"/>
    <property type="molecule type" value="Genomic_DNA"/>
</dbReference>
<dbReference type="InterPro" id="IPR052714">
    <property type="entry name" value="MFS_Exporter"/>
</dbReference>
<accession>A0ABP8EMD3</accession>
<evidence type="ECO:0000256" key="3">
    <source>
        <dbReference type="ARBA" id="ARBA00022989"/>
    </source>
</evidence>
<feature type="transmembrane region" description="Helical" evidence="5">
    <location>
        <begin position="245"/>
        <end position="264"/>
    </location>
</feature>
<feature type="transmembrane region" description="Helical" evidence="5">
    <location>
        <begin position="77"/>
        <end position="96"/>
    </location>
</feature>
<dbReference type="PROSITE" id="PS50850">
    <property type="entry name" value="MFS"/>
    <property type="match status" value="1"/>
</dbReference>
<dbReference type="Pfam" id="PF07690">
    <property type="entry name" value="MFS_1"/>
    <property type="match status" value="1"/>
</dbReference>
<dbReference type="PROSITE" id="PS00216">
    <property type="entry name" value="SUGAR_TRANSPORT_1"/>
    <property type="match status" value="1"/>
</dbReference>
<feature type="transmembrane region" description="Helical" evidence="5">
    <location>
        <begin position="363"/>
        <end position="383"/>
    </location>
</feature>